<dbReference type="AlphaFoldDB" id="L9WQB9"/>
<protein>
    <submittedName>
        <fullName evidence="1">Uncharacterized protein</fullName>
    </submittedName>
</protein>
<proteinExistence type="predicted"/>
<dbReference type="EMBL" id="AOHZ01000081">
    <property type="protein sequence ID" value="ELY51679.1"/>
    <property type="molecule type" value="Genomic_DNA"/>
</dbReference>
<name>L9WQB9_9EURY</name>
<reference evidence="1 2" key="1">
    <citation type="journal article" date="2014" name="PLoS Genet.">
        <title>Phylogenetically driven sequencing of extremely halophilic archaea reveals strategies for static and dynamic osmo-response.</title>
        <authorList>
            <person name="Becker E.A."/>
            <person name="Seitzer P.M."/>
            <person name="Tritt A."/>
            <person name="Larsen D."/>
            <person name="Krusor M."/>
            <person name="Yao A.I."/>
            <person name="Wu D."/>
            <person name="Madern D."/>
            <person name="Eisen J.A."/>
            <person name="Darling A.E."/>
            <person name="Facciotti M.T."/>
        </authorList>
    </citation>
    <scope>NUCLEOTIDE SEQUENCE [LARGE SCALE GENOMIC DNA]</scope>
    <source>
        <strain evidence="1 2">JCM 12255</strain>
    </source>
</reference>
<evidence type="ECO:0000313" key="1">
    <source>
        <dbReference type="EMBL" id="ELY51679.1"/>
    </source>
</evidence>
<dbReference type="OrthoDB" id="350691at2157"/>
<gene>
    <name evidence="1" type="ORF">C493_17156</name>
</gene>
<keyword evidence="2" id="KW-1185">Reference proteome</keyword>
<accession>L9WQB9</accession>
<organism evidence="1 2">
    <name type="scientific">Natronolimnohabitans innermongolicus JCM 12255</name>
    <dbReference type="NCBI Taxonomy" id="1227499"/>
    <lineage>
        <taxon>Archaea</taxon>
        <taxon>Methanobacteriati</taxon>
        <taxon>Methanobacteriota</taxon>
        <taxon>Stenosarchaea group</taxon>
        <taxon>Halobacteria</taxon>
        <taxon>Halobacteriales</taxon>
        <taxon>Natrialbaceae</taxon>
        <taxon>Natronolimnohabitans</taxon>
    </lineage>
</organism>
<evidence type="ECO:0000313" key="2">
    <source>
        <dbReference type="Proteomes" id="UP000011602"/>
    </source>
</evidence>
<dbReference type="Proteomes" id="UP000011602">
    <property type="component" value="Unassembled WGS sequence"/>
</dbReference>
<sequence length="66" mass="7478">MGIVEQLLADFETQSGQQYQIELNEGGTIHIHTEHVRIDLTKEEFLQVADAISEGQEKLIQAKNEL</sequence>
<dbReference type="RefSeq" id="WP_007260692.1">
    <property type="nucleotide sequence ID" value="NZ_AOHZ01000081.1"/>
</dbReference>
<comment type="caution">
    <text evidence="1">The sequence shown here is derived from an EMBL/GenBank/DDBJ whole genome shotgun (WGS) entry which is preliminary data.</text>
</comment>